<feature type="domain" description="DNA polymerase III delta subunit-like C-terminal" evidence="10">
    <location>
        <begin position="212"/>
        <end position="319"/>
    </location>
</feature>
<dbReference type="PANTHER" id="PTHR34388">
    <property type="entry name" value="DNA POLYMERASE III SUBUNIT DELTA"/>
    <property type="match status" value="1"/>
</dbReference>
<evidence type="ECO:0000256" key="6">
    <source>
        <dbReference type="ARBA" id="ARBA00022932"/>
    </source>
</evidence>
<feature type="domain" description="DNA polymerase III delta N-terminal" evidence="9">
    <location>
        <begin position="17"/>
        <end position="125"/>
    </location>
</feature>
<proteinExistence type="inferred from homology"/>
<keyword evidence="6" id="KW-0239">DNA-directed DNA polymerase</keyword>
<dbReference type="Proteomes" id="UP000824078">
    <property type="component" value="Unassembled WGS sequence"/>
</dbReference>
<dbReference type="NCBIfam" id="TIGR01128">
    <property type="entry name" value="holA"/>
    <property type="match status" value="1"/>
</dbReference>
<evidence type="ECO:0000256" key="1">
    <source>
        <dbReference type="ARBA" id="ARBA00012417"/>
    </source>
</evidence>
<keyword evidence="3 11" id="KW-0808">Transferase</keyword>
<gene>
    <name evidence="11" type="primary">holA</name>
    <name evidence="11" type="ORF">IAD17_04900</name>
</gene>
<comment type="catalytic activity">
    <reaction evidence="8">
        <text>DNA(n) + a 2'-deoxyribonucleoside 5'-triphosphate = DNA(n+1) + diphosphate</text>
        <dbReference type="Rhea" id="RHEA:22508"/>
        <dbReference type="Rhea" id="RHEA-COMP:17339"/>
        <dbReference type="Rhea" id="RHEA-COMP:17340"/>
        <dbReference type="ChEBI" id="CHEBI:33019"/>
        <dbReference type="ChEBI" id="CHEBI:61560"/>
        <dbReference type="ChEBI" id="CHEBI:173112"/>
        <dbReference type="EC" id="2.7.7.7"/>
    </reaction>
</comment>
<dbReference type="EMBL" id="DVMQ01000015">
    <property type="protein sequence ID" value="HIU24239.1"/>
    <property type="molecule type" value="Genomic_DNA"/>
</dbReference>
<sequence>MTSKKAQAKTDVLLPAYLAVGSDELKRRRIIERLKTHLDENLRDFNLDEREASGDMEPESLLASLMALPFGPGPRLVIITRAEHLPKAVSEMIVSYLSQPNPSTVLLLVAEALAKNTRLYKTIAKCGAKAIMDCSPKRRSELPAMVSKMAASHGKRMDHAAASELISRVGESTLLLDTQVHTLCEIVDPREDILVEDVREHIKRVAEVKPWDFLDAVSAQDLSQALSLYSMMEKPSQIFLLTLITGRMRELMCARSLEARGEIANLAQVLKRAPWQVRNLPGWARKFSYAQLSQAFRLCANAERDLKNGADPDATFVQLVSKLCRKNV</sequence>
<dbReference type="InterPro" id="IPR005790">
    <property type="entry name" value="DNA_polIII_delta"/>
</dbReference>
<evidence type="ECO:0000256" key="4">
    <source>
        <dbReference type="ARBA" id="ARBA00022695"/>
    </source>
</evidence>
<dbReference type="GO" id="GO:0006261">
    <property type="term" value="P:DNA-templated DNA replication"/>
    <property type="evidence" value="ECO:0007669"/>
    <property type="project" value="TreeGrafter"/>
</dbReference>
<keyword evidence="4 11" id="KW-0548">Nucleotidyltransferase</keyword>
<comment type="caution">
    <text evidence="11">The sequence shown here is derived from an EMBL/GenBank/DDBJ whole genome shotgun (WGS) entry which is preliminary data.</text>
</comment>
<keyword evidence="5" id="KW-0235">DNA replication</keyword>
<evidence type="ECO:0000259" key="10">
    <source>
        <dbReference type="Pfam" id="PF21694"/>
    </source>
</evidence>
<dbReference type="GO" id="GO:0003677">
    <property type="term" value="F:DNA binding"/>
    <property type="evidence" value="ECO:0007669"/>
    <property type="project" value="InterPro"/>
</dbReference>
<evidence type="ECO:0000256" key="2">
    <source>
        <dbReference type="ARBA" id="ARBA00017703"/>
    </source>
</evidence>
<name>A0A9D1HXM3_9ACTN</name>
<protein>
    <recommendedName>
        <fullName evidence="2">DNA polymerase III subunit delta</fullName>
        <ecNumber evidence="1">2.7.7.7</ecNumber>
    </recommendedName>
</protein>
<dbReference type="InterPro" id="IPR010372">
    <property type="entry name" value="DNA_pol3_delta_N"/>
</dbReference>
<evidence type="ECO:0000256" key="7">
    <source>
        <dbReference type="ARBA" id="ARBA00034754"/>
    </source>
</evidence>
<evidence type="ECO:0000259" key="9">
    <source>
        <dbReference type="Pfam" id="PF06144"/>
    </source>
</evidence>
<organism evidence="11 12">
    <name type="scientific">Candidatus Coprovicinus avistercoris</name>
    <dbReference type="NCBI Taxonomy" id="2840754"/>
    <lineage>
        <taxon>Bacteria</taxon>
        <taxon>Bacillati</taxon>
        <taxon>Actinomycetota</taxon>
        <taxon>Coriobacteriia</taxon>
        <taxon>Coriobacteriales</taxon>
        <taxon>Coriobacteriaceae</taxon>
        <taxon>Coriobacteriaceae incertae sedis</taxon>
        <taxon>Candidatus Coprovicinus</taxon>
    </lineage>
</organism>
<evidence type="ECO:0000256" key="8">
    <source>
        <dbReference type="ARBA" id="ARBA00049244"/>
    </source>
</evidence>
<dbReference type="SUPFAM" id="SSF48019">
    <property type="entry name" value="post-AAA+ oligomerization domain-like"/>
    <property type="match status" value="1"/>
</dbReference>
<evidence type="ECO:0000313" key="12">
    <source>
        <dbReference type="Proteomes" id="UP000824078"/>
    </source>
</evidence>
<dbReference type="Gene3D" id="3.40.50.300">
    <property type="entry name" value="P-loop containing nucleotide triphosphate hydrolases"/>
    <property type="match status" value="1"/>
</dbReference>
<dbReference type="AlphaFoldDB" id="A0A9D1HXM3"/>
<accession>A0A9D1HXM3</accession>
<evidence type="ECO:0000313" key="11">
    <source>
        <dbReference type="EMBL" id="HIU24239.1"/>
    </source>
</evidence>
<reference evidence="11" key="1">
    <citation type="submission" date="2020-10" db="EMBL/GenBank/DDBJ databases">
        <authorList>
            <person name="Gilroy R."/>
        </authorList>
    </citation>
    <scope>NUCLEOTIDE SEQUENCE</scope>
    <source>
        <strain evidence="11">ChiHjej12B11-29160</strain>
    </source>
</reference>
<dbReference type="PANTHER" id="PTHR34388:SF1">
    <property type="entry name" value="DNA POLYMERASE III SUBUNIT DELTA"/>
    <property type="match status" value="1"/>
</dbReference>
<dbReference type="Gene3D" id="1.10.8.60">
    <property type="match status" value="1"/>
</dbReference>
<dbReference type="GO" id="GO:0009360">
    <property type="term" value="C:DNA polymerase III complex"/>
    <property type="evidence" value="ECO:0007669"/>
    <property type="project" value="InterPro"/>
</dbReference>
<dbReference type="Pfam" id="PF21694">
    <property type="entry name" value="DNA_pol3_delta_C"/>
    <property type="match status" value="1"/>
</dbReference>
<dbReference type="InterPro" id="IPR048466">
    <property type="entry name" value="DNA_pol3_delta-like_C"/>
</dbReference>
<comment type="similarity">
    <text evidence="7">Belongs to the DNA polymerase HolA subunit family.</text>
</comment>
<reference evidence="11" key="2">
    <citation type="journal article" date="2021" name="PeerJ">
        <title>Extensive microbial diversity within the chicken gut microbiome revealed by metagenomics and culture.</title>
        <authorList>
            <person name="Gilroy R."/>
            <person name="Ravi A."/>
            <person name="Getino M."/>
            <person name="Pursley I."/>
            <person name="Horton D.L."/>
            <person name="Alikhan N.F."/>
            <person name="Baker D."/>
            <person name="Gharbi K."/>
            <person name="Hall N."/>
            <person name="Watson M."/>
            <person name="Adriaenssens E.M."/>
            <person name="Foster-Nyarko E."/>
            <person name="Jarju S."/>
            <person name="Secka A."/>
            <person name="Antonio M."/>
            <person name="Oren A."/>
            <person name="Chaudhuri R.R."/>
            <person name="La Ragione R."/>
            <person name="Hildebrand F."/>
            <person name="Pallen M.J."/>
        </authorList>
    </citation>
    <scope>NUCLEOTIDE SEQUENCE</scope>
    <source>
        <strain evidence="11">ChiHjej12B11-29160</strain>
    </source>
</reference>
<dbReference type="InterPro" id="IPR008921">
    <property type="entry name" value="DNA_pol3_clamp-load_cplx_C"/>
</dbReference>
<dbReference type="Pfam" id="PF06144">
    <property type="entry name" value="DNA_pol3_delta"/>
    <property type="match status" value="1"/>
</dbReference>
<evidence type="ECO:0000256" key="3">
    <source>
        <dbReference type="ARBA" id="ARBA00022679"/>
    </source>
</evidence>
<dbReference type="GO" id="GO:0003887">
    <property type="term" value="F:DNA-directed DNA polymerase activity"/>
    <property type="evidence" value="ECO:0007669"/>
    <property type="project" value="UniProtKB-KW"/>
</dbReference>
<dbReference type="SUPFAM" id="SSF52540">
    <property type="entry name" value="P-loop containing nucleoside triphosphate hydrolases"/>
    <property type="match status" value="1"/>
</dbReference>
<dbReference type="Gene3D" id="1.20.272.10">
    <property type="match status" value="1"/>
</dbReference>
<evidence type="ECO:0000256" key="5">
    <source>
        <dbReference type="ARBA" id="ARBA00022705"/>
    </source>
</evidence>
<dbReference type="EC" id="2.7.7.7" evidence="1"/>
<dbReference type="InterPro" id="IPR027417">
    <property type="entry name" value="P-loop_NTPase"/>
</dbReference>